<proteinExistence type="predicted"/>
<protein>
    <submittedName>
        <fullName evidence="2">Uncharacterized protein</fullName>
    </submittedName>
</protein>
<dbReference type="AlphaFoldDB" id="I3Y8E0"/>
<keyword evidence="3" id="KW-1185">Reference proteome</keyword>
<accession>I3Y8E0</accession>
<keyword evidence="1" id="KW-1133">Transmembrane helix</keyword>
<organism evidence="2 3">
    <name type="scientific">Thiocystis violascens (strain ATCC 17096 / DSM 198 / 6111)</name>
    <name type="common">Chromatium violascens</name>
    <dbReference type="NCBI Taxonomy" id="765911"/>
    <lineage>
        <taxon>Bacteria</taxon>
        <taxon>Pseudomonadati</taxon>
        <taxon>Pseudomonadota</taxon>
        <taxon>Gammaproteobacteria</taxon>
        <taxon>Chromatiales</taxon>
        <taxon>Chromatiaceae</taxon>
        <taxon>Thiocystis</taxon>
    </lineage>
</organism>
<feature type="transmembrane region" description="Helical" evidence="1">
    <location>
        <begin position="98"/>
        <end position="120"/>
    </location>
</feature>
<dbReference type="HOGENOM" id="CLU_1795607_0_0_6"/>
<evidence type="ECO:0000313" key="2">
    <source>
        <dbReference type="EMBL" id="AFL73258.1"/>
    </source>
</evidence>
<feature type="transmembrane region" description="Helical" evidence="1">
    <location>
        <begin position="6"/>
        <end position="31"/>
    </location>
</feature>
<keyword evidence="1" id="KW-0472">Membrane</keyword>
<name>I3Y8E0_THIV6</name>
<dbReference type="EMBL" id="CP003154">
    <property type="protein sequence ID" value="AFL73258.1"/>
    <property type="molecule type" value="Genomic_DNA"/>
</dbReference>
<gene>
    <name evidence="2" type="ordered locus">Thivi_1235</name>
</gene>
<dbReference type="KEGG" id="tvi:Thivi_1235"/>
<dbReference type="RefSeq" id="WP_014777742.1">
    <property type="nucleotide sequence ID" value="NC_018012.1"/>
</dbReference>
<evidence type="ECO:0000313" key="3">
    <source>
        <dbReference type="Proteomes" id="UP000006062"/>
    </source>
</evidence>
<keyword evidence="1" id="KW-0812">Transmembrane</keyword>
<sequence>MTLSYLADIVTLIAGAMTILGLSGLLSWSYFHKNESPLSERVLTIFAYSIKTSLACVLTYYAYWLWSWFYLWLLVDFWGSALHMAKFYWNQEEAPRYLFAYFFSLALFVPLYVSSVIALYSSSFVPIKRLAVAIFKKNSESSNK</sequence>
<reference evidence="2 3" key="1">
    <citation type="submission" date="2012-06" db="EMBL/GenBank/DDBJ databases">
        <title>Complete sequence of Thiocystis violascens DSM 198.</title>
        <authorList>
            <consortium name="US DOE Joint Genome Institute"/>
            <person name="Lucas S."/>
            <person name="Han J."/>
            <person name="Lapidus A."/>
            <person name="Cheng J.-F."/>
            <person name="Goodwin L."/>
            <person name="Pitluck S."/>
            <person name="Peters L."/>
            <person name="Ovchinnikova G."/>
            <person name="Teshima H."/>
            <person name="Detter J.C."/>
            <person name="Han C."/>
            <person name="Tapia R."/>
            <person name="Land M."/>
            <person name="Hauser L."/>
            <person name="Kyrpides N."/>
            <person name="Ivanova N."/>
            <person name="Pagani I."/>
            <person name="Vogl K."/>
            <person name="Liu Z."/>
            <person name="Frigaard N.-U."/>
            <person name="Bryant D."/>
            <person name="Woyke T."/>
        </authorList>
    </citation>
    <scope>NUCLEOTIDE SEQUENCE [LARGE SCALE GENOMIC DNA]</scope>
    <source>
        <strain evidence="3">ATCC 17096 / DSM 198 / 6111</strain>
    </source>
</reference>
<dbReference type="Proteomes" id="UP000006062">
    <property type="component" value="Chromosome"/>
</dbReference>
<evidence type="ECO:0000256" key="1">
    <source>
        <dbReference type="SAM" id="Phobius"/>
    </source>
</evidence>